<dbReference type="SMART" id="SM00478">
    <property type="entry name" value="ENDO3c"/>
    <property type="match status" value="1"/>
</dbReference>
<comment type="similarity">
    <text evidence="3 14">Belongs to the Nth/MutY family.</text>
</comment>
<dbReference type="Pfam" id="PF14815">
    <property type="entry name" value="NUDIX_4"/>
    <property type="match status" value="1"/>
</dbReference>
<dbReference type="CDD" id="cd03431">
    <property type="entry name" value="NUDIX_DNA_Glycosylase_C-MutY"/>
    <property type="match status" value="1"/>
</dbReference>
<evidence type="ECO:0000313" key="17">
    <source>
        <dbReference type="Proteomes" id="UP000253570"/>
    </source>
</evidence>
<keyword evidence="10 14" id="KW-0408">Iron</keyword>
<evidence type="ECO:0000259" key="15">
    <source>
        <dbReference type="SMART" id="SM00478"/>
    </source>
</evidence>
<gene>
    <name evidence="16" type="ORF">DBW71_01695</name>
</gene>
<keyword evidence="13 14" id="KW-0326">Glycosidase</keyword>
<evidence type="ECO:0000256" key="7">
    <source>
        <dbReference type="ARBA" id="ARBA00022723"/>
    </source>
</evidence>
<dbReference type="InterPro" id="IPR044298">
    <property type="entry name" value="MIG/MutY"/>
</dbReference>
<evidence type="ECO:0000256" key="4">
    <source>
        <dbReference type="ARBA" id="ARBA00012045"/>
    </source>
</evidence>
<dbReference type="GO" id="GO:0046872">
    <property type="term" value="F:metal ion binding"/>
    <property type="evidence" value="ECO:0007669"/>
    <property type="project" value="UniProtKB-UniRule"/>
</dbReference>
<evidence type="ECO:0000256" key="2">
    <source>
        <dbReference type="ARBA" id="ARBA00002933"/>
    </source>
</evidence>
<sequence length="353" mass="41110">MYNSNDITYPLISWYKLYKRDLPWRRDFNHANTPYNILVSEFMLQQTTVNSVIDHYNRFIDRWPDLKIFSDATEDEVLEMWSGLGYYSRGTNLLKTCKIINEQYQGKVPNSMDILKTLPGIGDYISSAIVSIAYDMPSQAVDTNIQRVITRYFSLKYDDPTKNKKNVQDIIFELTSHDSPREVIQGLMDLGSKFCKPREVHCKECPLNDGCVAFSNKFFDYSKVKKQKKIPIKYGYVFLIKKSNGSYMITKRSSKGVLANTYQFPTSEWQEEIQIQGLIKSSRKNYGAYHEIASINHQFSHFKLELKIINVTKYNSEFLDSSITFGGKWVFPDELNKMGFSSLMKKVFPYLGY</sequence>
<comment type="function">
    <text evidence="2">Adenine glycosylase active on G-A mispairs. MutY also corrects error-prone DNA synthesis past GO lesions which are due to the oxidatively damaged form of guanine: 7,8-dihydro-8-oxoguanine (8-oxo-dGTP).</text>
</comment>
<evidence type="ECO:0000256" key="1">
    <source>
        <dbReference type="ARBA" id="ARBA00000843"/>
    </source>
</evidence>
<dbReference type="Gene3D" id="1.10.340.30">
    <property type="entry name" value="Hypothetical protein, domain 2"/>
    <property type="match status" value="1"/>
</dbReference>
<keyword evidence="6" id="KW-0004">4Fe-4S</keyword>
<accession>A0A368DQP0</accession>
<dbReference type="AlphaFoldDB" id="A0A368DQP0"/>
<keyword evidence="8 14" id="KW-0227">DNA damage</keyword>
<reference evidence="16 17" key="1">
    <citation type="journal article" date="2018" name="Microbiome">
        <title>Fine metagenomic profile of the Mediterranean stratified and mixed water columns revealed by assembly and recruitment.</title>
        <authorList>
            <person name="Haro-Moreno J.M."/>
            <person name="Lopez-Perez M."/>
            <person name="De La Torre J.R."/>
            <person name="Picazo A."/>
            <person name="Camacho A."/>
            <person name="Rodriguez-Valera F."/>
        </authorList>
    </citation>
    <scope>NUCLEOTIDE SEQUENCE [LARGE SCALE GENOMIC DNA]</scope>
    <source>
        <strain evidence="16">MED-G57</strain>
    </source>
</reference>
<evidence type="ECO:0000256" key="14">
    <source>
        <dbReference type="RuleBase" id="RU365096"/>
    </source>
</evidence>
<dbReference type="InterPro" id="IPR003265">
    <property type="entry name" value="HhH-GPD_domain"/>
</dbReference>
<organism evidence="16 17">
    <name type="scientific">PS1 clade bacterium</name>
    <dbReference type="NCBI Taxonomy" id="2175152"/>
    <lineage>
        <taxon>Bacteria</taxon>
        <taxon>Pseudomonadati</taxon>
        <taxon>Pseudomonadota</taxon>
        <taxon>Alphaproteobacteria</taxon>
        <taxon>PS1 clade</taxon>
    </lineage>
</organism>
<evidence type="ECO:0000256" key="11">
    <source>
        <dbReference type="ARBA" id="ARBA00023014"/>
    </source>
</evidence>
<dbReference type="GO" id="GO:0051539">
    <property type="term" value="F:4 iron, 4 sulfur cluster binding"/>
    <property type="evidence" value="ECO:0007669"/>
    <property type="project" value="UniProtKB-UniRule"/>
</dbReference>
<evidence type="ECO:0000256" key="10">
    <source>
        <dbReference type="ARBA" id="ARBA00023004"/>
    </source>
</evidence>
<evidence type="ECO:0000256" key="8">
    <source>
        <dbReference type="ARBA" id="ARBA00022763"/>
    </source>
</evidence>
<evidence type="ECO:0000256" key="6">
    <source>
        <dbReference type="ARBA" id="ARBA00022485"/>
    </source>
</evidence>
<comment type="caution">
    <text evidence="16">The sequence shown here is derived from an EMBL/GenBank/DDBJ whole genome shotgun (WGS) entry which is preliminary data.</text>
</comment>
<dbReference type="InterPro" id="IPR015797">
    <property type="entry name" value="NUDIX_hydrolase-like_dom_sf"/>
</dbReference>
<dbReference type="InterPro" id="IPR023170">
    <property type="entry name" value="HhH_base_excis_C"/>
</dbReference>
<comment type="cofactor">
    <cofactor evidence="14">
        <name>[4Fe-4S] cluster</name>
        <dbReference type="ChEBI" id="CHEBI:49883"/>
    </cofactor>
    <text evidence="14">Binds 1 [4Fe-4S] cluster.</text>
</comment>
<dbReference type="InterPro" id="IPR011257">
    <property type="entry name" value="DNA_glycosylase"/>
</dbReference>
<dbReference type="GO" id="GO:0000701">
    <property type="term" value="F:purine-specific mismatch base pair DNA N-glycosylase activity"/>
    <property type="evidence" value="ECO:0007669"/>
    <property type="project" value="UniProtKB-EC"/>
</dbReference>
<dbReference type="PANTHER" id="PTHR42944:SF1">
    <property type="entry name" value="ADENINE DNA GLYCOSYLASE"/>
    <property type="match status" value="1"/>
</dbReference>
<evidence type="ECO:0000256" key="13">
    <source>
        <dbReference type="ARBA" id="ARBA00023295"/>
    </source>
</evidence>
<dbReference type="Gene3D" id="1.10.1670.10">
    <property type="entry name" value="Helix-hairpin-Helix base-excision DNA repair enzymes (C-terminal)"/>
    <property type="match status" value="1"/>
</dbReference>
<dbReference type="PANTHER" id="PTHR42944">
    <property type="entry name" value="ADENINE DNA GLYCOSYLASE"/>
    <property type="match status" value="1"/>
</dbReference>
<proteinExistence type="inferred from homology"/>
<dbReference type="GO" id="GO:0032357">
    <property type="term" value="F:oxidized purine DNA binding"/>
    <property type="evidence" value="ECO:0007669"/>
    <property type="project" value="TreeGrafter"/>
</dbReference>
<comment type="catalytic activity">
    <reaction evidence="1 14">
        <text>Hydrolyzes free adenine bases from 7,8-dihydro-8-oxoguanine:adenine mismatched double-stranded DNA, leaving an apurinic site.</text>
        <dbReference type="EC" id="3.2.2.31"/>
    </reaction>
</comment>
<dbReference type="Gene3D" id="3.90.79.10">
    <property type="entry name" value="Nucleoside Triphosphate Pyrophosphohydrolase"/>
    <property type="match status" value="1"/>
</dbReference>
<dbReference type="EC" id="3.2.2.31" evidence="4 14"/>
<evidence type="ECO:0000256" key="9">
    <source>
        <dbReference type="ARBA" id="ARBA00022801"/>
    </source>
</evidence>
<keyword evidence="7" id="KW-0479">Metal-binding</keyword>
<dbReference type="CDD" id="cd00056">
    <property type="entry name" value="ENDO3c"/>
    <property type="match status" value="1"/>
</dbReference>
<evidence type="ECO:0000256" key="5">
    <source>
        <dbReference type="ARBA" id="ARBA00022023"/>
    </source>
</evidence>
<dbReference type="GO" id="GO:0006284">
    <property type="term" value="P:base-excision repair"/>
    <property type="evidence" value="ECO:0007669"/>
    <property type="project" value="UniProtKB-UniRule"/>
</dbReference>
<dbReference type="GO" id="GO:0035485">
    <property type="term" value="F:adenine/guanine mispair binding"/>
    <property type="evidence" value="ECO:0007669"/>
    <property type="project" value="TreeGrafter"/>
</dbReference>
<keyword evidence="12" id="KW-0234">DNA repair</keyword>
<evidence type="ECO:0000313" key="16">
    <source>
        <dbReference type="EMBL" id="RCL74139.1"/>
    </source>
</evidence>
<dbReference type="Pfam" id="PF00730">
    <property type="entry name" value="HhH-GPD"/>
    <property type="match status" value="1"/>
</dbReference>
<dbReference type="Proteomes" id="UP000253570">
    <property type="component" value="Unassembled WGS sequence"/>
</dbReference>
<dbReference type="GO" id="GO:0034039">
    <property type="term" value="F:8-oxo-7,8-dihydroguanine DNA N-glycosylase activity"/>
    <property type="evidence" value="ECO:0007669"/>
    <property type="project" value="TreeGrafter"/>
</dbReference>
<feature type="domain" description="HhH-GPD" evidence="15">
    <location>
        <begin position="43"/>
        <end position="193"/>
    </location>
</feature>
<keyword evidence="9" id="KW-0378">Hydrolase</keyword>
<protein>
    <recommendedName>
        <fullName evidence="5 14">Adenine DNA glycosylase</fullName>
        <ecNumber evidence="4 14">3.2.2.31</ecNumber>
    </recommendedName>
</protein>
<dbReference type="SUPFAM" id="SSF48150">
    <property type="entry name" value="DNA-glycosylase"/>
    <property type="match status" value="1"/>
</dbReference>
<dbReference type="GO" id="GO:0006298">
    <property type="term" value="P:mismatch repair"/>
    <property type="evidence" value="ECO:0007669"/>
    <property type="project" value="TreeGrafter"/>
</dbReference>
<keyword evidence="11" id="KW-0411">Iron-sulfur</keyword>
<dbReference type="SUPFAM" id="SSF55811">
    <property type="entry name" value="Nudix"/>
    <property type="match status" value="1"/>
</dbReference>
<evidence type="ECO:0000256" key="12">
    <source>
        <dbReference type="ARBA" id="ARBA00023204"/>
    </source>
</evidence>
<dbReference type="EMBL" id="QOQD01000003">
    <property type="protein sequence ID" value="RCL74139.1"/>
    <property type="molecule type" value="Genomic_DNA"/>
</dbReference>
<name>A0A368DQP0_9PROT</name>
<evidence type="ECO:0000256" key="3">
    <source>
        <dbReference type="ARBA" id="ARBA00008343"/>
    </source>
</evidence>
<dbReference type="InterPro" id="IPR029119">
    <property type="entry name" value="MutY_C"/>
</dbReference>